<dbReference type="Proteomes" id="UP000799291">
    <property type="component" value="Unassembled WGS sequence"/>
</dbReference>
<sequence>ISPLLNLPQELKDVVVSHLRREDIARLRRTCRSLGTTTLPFLYQDIALQSTESNKTYPKESTASSRKLDEPHHALLLRTFFESSDLSALVKSLSFRRISPESAMPKNILAFTPNLTTIHYDYFVIRNEDCVNQINAYSLSTALRQVRNTLKHLKITYKADENYSNLELYTYSHGHCSLATMSRLEILEIPLNILLDYGPEKAPRLADVLPRGLIRFGFVPDPWNRGYRRLQQWWDVNSIEPVWDLIVGFVDRGKWKEIVPDLK</sequence>
<protein>
    <recommendedName>
        <fullName evidence="1">F-box domain-containing protein</fullName>
    </recommendedName>
</protein>
<reference evidence="2" key="1">
    <citation type="journal article" date="2020" name="Stud. Mycol.">
        <title>101 Dothideomycetes genomes: a test case for predicting lifestyles and emergence of pathogens.</title>
        <authorList>
            <person name="Haridas S."/>
            <person name="Albert R."/>
            <person name="Binder M."/>
            <person name="Bloem J."/>
            <person name="Labutti K."/>
            <person name="Salamov A."/>
            <person name="Andreopoulos B."/>
            <person name="Baker S."/>
            <person name="Barry K."/>
            <person name="Bills G."/>
            <person name="Bluhm B."/>
            <person name="Cannon C."/>
            <person name="Castanera R."/>
            <person name="Culley D."/>
            <person name="Daum C."/>
            <person name="Ezra D."/>
            <person name="Gonzalez J."/>
            <person name="Henrissat B."/>
            <person name="Kuo A."/>
            <person name="Liang C."/>
            <person name="Lipzen A."/>
            <person name="Lutzoni F."/>
            <person name="Magnuson J."/>
            <person name="Mondo S."/>
            <person name="Nolan M."/>
            <person name="Ohm R."/>
            <person name="Pangilinan J."/>
            <person name="Park H.-J."/>
            <person name="Ramirez L."/>
            <person name="Alfaro M."/>
            <person name="Sun H."/>
            <person name="Tritt A."/>
            <person name="Yoshinaga Y."/>
            <person name="Zwiers L.-H."/>
            <person name="Turgeon B."/>
            <person name="Goodwin S."/>
            <person name="Spatafora J."/>
            <person name="Crous P."/>
            <person name="Grigoriev I."/>
        </authorList>
    </citation>
    <scope>NUCLEOTIDE SEQUENCE</scope>
    <source>
        <strain evidence="2">CBS 122367</strain>
    </source>
</reference>
<evidence type="ECO:0000313" key="2">
    <source>
        <dbReference type="EMBL" id="KAF2677521.1"/>
    </source>
</evidence>
<evidence type="ECO:0000259" key="1">
    <source>
        <dbReference type="PROSITE" id="PS50181"/>
    </source>
</evidence>
<feature type="non-terminal residue" evidence="2">
    <location>
        <position position="1"/>
    </location>
</feature>
<organism evidence="2 3">
    <name type="scientific">Lentithecium fluviatile CBS 122367</name>
    <dbReference type="NCBI Taxonomy" id="1168545"/>
    <lineage>
        <taxon>Eukaryota</taxon>
        <taxon>Fungi</taxon>
        <taxon>Dikarya</taxon>
        <taxon>Ascomycota</taxon>
        <taxon>Pezizomycotina</taxon>
        <taxon>Dothideomycetes</taxon>
        <taxon>Pleosporomycetidae</taxon>
        <taxon>Pleosporales</taxon>
        <taxon>Massarineae</taxon>
        <taxon>Lentitheciaceae</taxon>
        <taxon>Lentithecium</taxon>
    </lineage>
</organism>
<accession>A0A6G1IHV0</accession>
<dbReference type="EMBL" id="MU005621">
    <property type="protein sequence ID" value="KAF2677521.1"/>
    <property type="molecule type" value="Genomic_DNA"/>
</dbReference>
<dbReference type="InterPro" id="IPR001810">
    <property type="entry name" value="F-box_dom"/>
</dbReference>
<dbReference type="InterPro" id="IPR036047">
    <property type="entry name" value="F-box-like_dom_sf"/>
</dbReference>
<dbReference type="PROSITE" id="PS50181">
    <property type="entry name" value="FBOX"/>
    <property type="match status" value="1"/>
</dbReference>
<proteinExistence type="predicted"/>
<dbReference type="Pfam" id="PF00646">
    <property type="entry name" value="F-box"/>
    <property type="match status" value="1"/>
</dbReference>
<dbReference type="OrthoDB" id="3720847at2759"/>
<dbReference type="SUPFAM" id="SSF81383">
    <property type="entry name" value="F-box domain"/>
    <property type="match status" value="1"/>
</dbReference>
<feature type="non-terminal residue" evidence="2">
    <location>
        <position position="263"/>
    </location>
</feature>
<gene>
    <name evidence="2" type="ORF">K458DRAFT_240534</name>
</gene>
<evidence type="ECO:0000313" key="3">
    <source>
        <dbReference type="Proteomes" id="UP000799291"/>
    </source>
</evidence>
<feature type="domain" description="F-box" evidence="1">
    <location>
        <begin position="1"/>
        <end position="46"/>
    </location>
</feature>
<name>A0A6G1IHV0_9PLEO</name>
<dbReference type="AlphaFoldDB" id="A0A6G1IHV0"/>
<keyword evidence="3" id="KW-1185">Reference proteome</keyword>